<evidence type="ECO:0000313" key="1">
    <source>
        <dbReference type="EMBL" id="MBB1086359.1"/>
    </source>
</evidence>
<protein>
    <submittedName>
        <fullName evidence="1">XkdX family protein</fullName>
    </submittedName>
</protein>
<organism evidence="1 2">
    <name type="scientific">Limosilactobacillus fastidiosus</name>
    <dbReference type="NCBI Taxonomy" id="2759855"/>
    <lineage>
        <taxon>Bacteria</taxon>
        <taxon>Bacillati</taxon>
        <taxon>Bacillota</taxon>
        <taxon>Bacilli</taxon>
        <taxon>Lactobacillales</taxon>
        <taxon>Lactobacillaceae</taxon>
        <taxon>Limosilactobacillus</taxon>
    </lineage>
</organism>
<dbReference type="RefSeq" id="WP_182581234.1">
    <property type="nucleotide sequence ID" value="NZ_JACIUY010000059.1"/>
</dbReference>
<dbReference type="EMBL" id="JACIUY010000059">
    <property type="protein sequence ID" value="MBB1086359.1"/>
    <property type="molecule type" value="Genomic_DNA"/>
</dbReference>
<reference evidence="1 2" key="1">
    <citation type="submission" date="2020-07" db="EMBL/GenBank/DDBJ databases">
        <title>Description of Limosilactobacillus balticus sp. nov., Limosilactobacillus agrestis sp. nov., Limosilactobacillus albertensis sp. nov., Limosilactobacillus rudii sp. nov., Limosilactobacillus fastidiosus sp. nov., five novel Limosilactobacillus species isolated from the vertebrate gastrointestinal tract, and proposal of 6 subspecies of Limosilactobacillus reuteri adapted to the gastrointestinal tract of specific vertebrate hosts.</title>
        <authorList>
            <person name="Li F."/>
            <person name="Cheng C."/>
            <person name="Zheng J."/>
            <person name="Quevedo R.M."/>
            <person name="Li J."/>
            <person name="Roos S."/>
            <person name="Gaenzle M.G."/>
            <person name="Walter J."/>
        </authorList>
    </citation>
    <scope>NUCLEOTIDE SEQUENCE [LARGE SCALE GENOMIC DNA]</scope>
    <source>
        <strain evidence="1 2">WF-MA3-C</strain>
    </source>
</reference>
<sequence>MMSTIDMLKMFWNDWGNHDPQYYKVYVGMGIDANQYKELTGVDYVA</sequence>
<accession>A0A7W3U005</accession>
<name>A0A7W3U005_9LACO</name>
<comment type="caution">
    <text evidence="1">The sequence shown here is derived from an EMBL/GenBank/DDBJ whole genome shotgun (WGS) entry which is preliminary data.</text>
</comment>
<evidence type="ECO:0000313" key="2">
    <source>
        <dbReference type="Proteomes" id="UP000518255"/>
    </source>
</evidence>
<dbReference type="AlphaFoldDB" id="A0A7W3U005"/>
<proteinExistence type="predicted"/>
<gene>
    <name evidence="1" type="ORF">H5R63_06140</name>
</gene>
<dbReference type="Proteomes" id="UP000518255">
    <property type="component" value="Unassembled WGS sequence"/>
</dbReference>